<dbReference type="OrthoDB" id="3067012at2759"/>
<evidence type="ECO:0000313" key="1">
    <source>
        <dbReference type="EMBL" id="EIW79800.1"/>
    </source>
</evidence>
<dbReference type="Gene3D" id="3.80.10.10">
    <property type="entry name" value="Ribonuclease Inhibitor"/>
    <property type="match status" value="1"/>
</dbReference>
<reference evidence="2" key="1">
    <citation type="journal article" date="2012" name="Science">
        <title>The Paleozoic origin of enzymatic lignin decomposition reconstructed from 31 fungal genomes.</title>
        <authorList>
            <person name="Floudas D."/>
            <person name="Binder M."/>
            <person name="Riley R."/>
            <person name="Barry K."/>
            <person name="Blanchette R.A."/>
            <person name="Henrissat B."/>
            <person name="Martinez A.T."/>
            <person name="Otillar R."/>
            <person name="Spatafora J.W."/>
            <person name="Yadav J.S."/>
            <person name="Aerts A."/>
            <person name="Benoit I."/>
            <person name="Boyd A."/>
            <person name="Carlson A."/>
            <person name="Copeland A."/>
            <person name="Coutinho P.M."/>
            <person name="de Vries R.P."/>
            <person name="Ferreira P."/>
            <person name="Findley K."/>
            <person name="Foster B."/>
            <person name="Gaskell J."/>
            <person name="Glotzer D."/>
            <person name="Gorecki P."/>
            <person name="Heitman J."/>
            <person name="Hesse C."/>
            <person name="Hori C."/>
            <person name="Igarashi K."/>
            <person name="Jurgens J.A."/>
            <person name="Kallen N."/>
            <person name="Kersten P."/>
            <person name="Kohler A."/>
            <person name="Kuees U."/>
            <person name="Kumar T.K.A."/>
            <person name="Kuo A."/>
            <person name="LaButti K."/>
            <person name="Larrondo L.F."/>
            <person name="Lindquist E."/>
            <person name="Ling A."/>
            <person name="Lombard V."/>
            <person name="Lucas S."/>
            <person name="Lundell T."/>
            <person name="Martin R."/>
            <person name="McLaughlin D.J."/>
            <person name="Morgenstern I."/>
            <person name="Morin E."/>
            <person name="Murat C."/>
            <person name="Nagy L.G."/>
            <person name="Nolan M."/>
            <person name="Ohm R.A."/>
            <person name="Patyshakuliyeva A."/>
            <person name="Rokas A."/>
            <person name="Ruiz-Duenas F.J."/>
            <person name="Sabat G."/>
            <person name="Salamov A."/>
            <person name="Samejima M."/>
            <person name="Schmutz J."/>
            <person name="Slot J.C."/>
            <person name="St John F."/>
            <person name="Stenlid J."/>
            <person name="Sun H."/>
            <person name="Sun S."/>
            <person name="Syed K."/>
            <person name="Tsang A."/>
            <person name="Wiebenga A."/>
            <person name="Young D."/>
            <person name="Pisabarro A."/>
            <person name="Eastwood D.C."/>
            <person name="Martin F."/>
            <person name="Cullen D."/>
            <person name="Grigoriev I.V."/>
            <person name="Hibbett D.S."/>
        </authorList>
    </citation>
    <scope>NUCLEOTIDE SEQUENCE [LARGE SCALE GENOMIC DNA]</scope>
    <source>
        <strain evidence="2">RWD-64-598 SS2</strain>
    </source>
</reference>
<evidence type="ECO:0008006" key="3">
    <source>
        <dbReference type="Google" id="ProtNLM"/>
    </source>
</evidence>
<organism evidence="1 2">
    <name type="scientific">Coniophora puteana (strain RWD-64-598)</name>
    <name type="common">Brown rot fungus</name>
    <dbReference type="NCBI Taxonomy" id="741705"/>
    <lineage>
        <taxon>Eukaryota</taxon>
        <taxon>Fungi</taxon>
        <taxon>Dikarya</taxon>
        <taxon>Basidiomycota</taxon>
        <taxon>Agaricomycotina</taxon>
        <taxon>Agaricomycetes</taxon>
        <taxon>Agaricomycetidae</taxon>
        <taxon>Boletales</taxon>
        <taxon>Coniophorineae</taxon>
        <taxon>Coniophoraceae</taxon>
        <taxon>Coniophora</taxon>
    </lineage>
</organism>
<dbReference type="SUPFAM" id="SSF52047">
    <property type="entry name" value="RNI-like"/>
    <property type="match status" value="1"/>
</dbReference>
<dbReference type="InterPro" id="IPR032675">
    <property type="entry name" value="LRR_dom_sf"/>
</dbReference>
<dbReference type="GeneID" id="19205558"/>
<dbReference type="OMA" id="IPRECKD"/>
<accession>A0A5M3MLF3</accession>
<proteinExistence type="predicted"/>
<gene>
    <name evidence="1" type="ORF">CONPUDRAFT_166500</name>
</gene>
<evidence type="ECO:0000313" key="2">
    <source>
        <dbReference type="Proteomes" id="UP000053558"/>
    </source>
</evidence>
<dbReference type="EMBL" id="JH711580">
    <property type="protein sequence ID" value="EIW79800.1"/>
    <property type="molecule type" value="Genomic_DNA"/>
</dbReference>
<dbReference type="KEGG" id="cput:CONPUDRAFT_166500"/>
<dbReference type="AlphaFoldDB" id="A0A5M3MLF3"/>
<name>A0A5M3MLF3_CONPW</name>
<sequence>MHPCFQVSELTSLICAMLIEPNSMIVTFRRQKSFRKDLASLASTCKAFKEPALDALYYELRSLAHLFMCLPPDLWKIEDKVKRADHRGVLDTQKILSFLRAMRRSDWLILEGYARRVHSLDILGGDDIAIDSEVLIMVSIYCGVSLFPQLRHIHISYIARRTGSDSPFSLLAAKLSFGPALSHLHLSNVDSSSLPIILLASQSSPALQSLDLKPVSEARVLMTPFLTEAVHGFRQLRVFDVFLPGDATSQAGLLSALRSLHSLERLSLSVSTRDQMNHTPSPAISLSNLSHFSIRCYARQVEDIMRCFLHLDTVTSFTGIIVGVADISSLDVDQALISLATKLPDTVSSIDLTIPRECKDFESSSLQSLNKFHELKHLTLTMGTLPFHNDHFVLLTFPHLLSLCLHSSERKLSATLQSVGLLLRHYPRLMHLSLAVDAQNIPNAECDTSPLHVCSRTLTSWDVTRSITEDPEFTARHIMSMIPNLCKLTSQNMSKQGALWKRVADLVDFWRVAFRQCHSK</sequence>
<dbReference type="RefSeq" id="XP_007770143.1">
    <property type="nucleotide sequence ID" value="XM_007771953.1"/>
</dbReference>
<dbReference type="Proteomes" id="UP000053558">
    <property type="component" value="Unassembled WGS sequence"/>
</dbReference>
<comment type="caution">
    <text evidence="1">The sequence shown here is derived from an EMBL/GenBank/DDBJ whole genome shotgun (WGS) entry which is preliminary data.</text>
</comment>
<keyword evidence="2" id="KW-1185">Reference proteome</keyword>
<protein>
    <recommendedName>
        <fullName evidence="3">F-box domain-containing protein</fullName>
    </recommendedName>
</protein>